<evidence type="ECO:0000256" key="1">
    <source>
        <dbReference type="SAM" id="MobiDB-lite"/>
    </source>
</evidence>
<keyword evidence="3" id="KW-1185">Reference proteome</keyword>
<dbReference type="AlphaFoldDB" id="A0A8X6YSC4"/>
<protein>
    <submittedName>
        <fullName evidence="2">Uncharacterized protein</fullName>
    </submittedName>
</protein>
<organism evidence="2 3">
    <name type="scientific">Trichonephila inaurata madagascariensis</name>
    <dbReference type="NCBI Taxonomy" id="2747483"/>
    <lineage>
        <taxon>Eukaryota</taxon>
        <taxon>Metazoa</taxon>
        <taxon>Ecdysozoa</taxon>
        <taxon>Arthropoda</taxon>
        <taxon>Chelicerata</taxon>
        <taxon>Arachnida</taxon>
        <taxon>Araneae</taxon>
        <taxon>Araneomorphae</taxon>
        <taxon>Entelegynae</taxon>
        <taxon>Araneoidea</taxon>
        <taxon>Nephilidae</taxon>
        <taxon>Trichonephila</taxon>
        <taxon>Trichonephila inaurata</taxon>
    </lineage>
</organism>
<gene>
    <name evidence="2" type="ORF">TNIN_421891</name>
</gene>
<dbReference type="EMBL" id="BMAV01021774">
    <property type="protein sequence ID" value="GFY76093.1"/>
    <property type="molecule type" value="Genomic_DNA"/>
</dbReference>
<proteinExistence type="predicted"/>
<evidence type="ECO:0000313" key="3">
    <source>
        <dbReference type="Proteomes" id="UP000886998"/>
    </source>
</evidence>
<dbReference type="Proteomes" id="UP000886998">
    <property type="component" value="Unassembled WGS sequence"/>
</dbReference>
<feature type="region of interest" description="Disordered" evidence="1">
    <location>
        <begin position="44"/>
        <end position="63"/>
    </location>
</feature>
<comment type="caution">
    <text evidence="2">The sequence shown here is derived from an EMBL/GenBank/DDBJ whole genome shotgun (WGS) entry which is preliminary data.</text>
</comment>
<accession>A0A8X6YSC4</accession>
<name>A0A8X6YSC4_9ARAC</name>
<reference evidence="2" key="1">
    <citation type="submission" date="2020-08" db="EMBL/GenBank/DDBJ databases">
        <title>Multicomponent nature underlies the extraordinary mechanical properties of spider dragline silk.</title>
        <authorList>
            <person name="Kono N."/>
            <person name="Nakamura H."/>
            <person name="Mori M."/>
            <person name="Yoshida Y."/>
            <person name="Ohtoshi R."/>
            <person name="Malay A.D."/>
            <person name="Moran D.A.P."/>
            <person name="Tomita M."/>
            <person name="Numata K."/>
            <person name="Arakawa K."/>
        </authorList>
    </citation>
    <scope>NUCLEOTIDE SEQUENCE</scope>
</reference>
<feature type="region of interest" description="Disordered" evidence="1">
    <location>
        <begin position="1"/>
        <end position="33"/>
    </location>
</feature>
<evidence type="ECO:0000313" key="2">
    <source>
        <dbReference type="EMBL" id="GFY76093.1"/>
    </source>
</evidence>
<sequence length="113" mass="13023">MRSLYSISGGPERKLRKRQKHQGEKRLLTLSSNNELQYSRNKCRGEEIEMPSTSGHNLRPRRGAKVRGIREHQYIPYIGEQARSGGQTHYCQDRKGGTYRRSQSLEVLVGHIS</sequence>